<dbReference type="RefSeq" id="WP_068610233.1">
    <property type="nucleotide sequence ID" value="NZ_CP011388.1"/>
</dbReference>
<dbReference type="AlphaFoldDB" id="A0A172TMX5"/>
<evidence type="ECO:0000256" key="2">
    <source>
        <dbReference type="ARBA" id="ARBA00023125"/>
    </source>
</evidence>
<dbReference type="InterPro" id="IPR032687">
    <property type="entry name" value="AraC-type_N"/>
</dbReference>
<keyword evidence="6" id="KW-1185">Reference proteome</keyword>
<dbReference type="SMART" id="SM00342">
    <property type="entry name" value="HTH_ARAC"/>
    <property type="match status" value="1"/>
</dbReference>
<proteinExistence type="predicted"/>
<dbReference type="GO" id="GO:0003700">
    <property type="term" value="F:DNA-binding transcription factor activity"/>
    <property type="evidence" value="ECO:0007669"/>
    <property type="project" value="InterPro"/>
</dbReference>
<evidence type="ECO:0000259" key="4">
    <source>
        <dbReference type="PROSITE" id="PS01124"/>
    </source>
</evidence>
<reference evidence="5 6" key="1">
    <citation type="submission" date="2015-01" db="EMBL/GenBank/DDBJ databases">
        <title>Paenibacillus swuensis/DY6/whole genome sequencing.</title>
        <authorList>
            <person name="Kim M.K."/>
            <person name="Srinivasan S."/>
            <person name="Lee J.-J."/>
        </authorList>
    </citation>
    <scope>NUCLEOTIDE SEQUENCE [LARGE SCALE GENOMIC DNA]</scope>
    <source>
        <strain evidence="5 6">DY6</strain>
    </source>
</reference>
<dbReference type="OrthoDB" id="5582699at2"/>
<dbReference type="KEGG" id="pswu:SY83_21430"/>
<dbReference type="SUPFAM" id="SSF46689">
    <property type="entry name" value="Homeodomain-like"/>
    <property type="match status" value="1"/>
</dbReference>
<name>A0A172TMX5_9BACL</name>
<dbReference type="Pfam" id="PF12833">
    <property type="entry name" value="HTH_18"/>
    <property type="match status" value="1"/>
</dbReference>
<dbReference type="PROSITE" id="PS01124">
    <property type="entry name" value="HTH_ARAC_FAMILY_2"/>
    <property type="match status" value="1"/>
</dbReference>
<evidence type="ECO:0000313" key="6">
    <source>
        <dbReference type="Proteomes" id="UP000076927"/>
    </source>
</evidence>
<dbReference type="PATRIC" id="fig|1178515.4.peg.4342"/>
<organism evidence="5 6">
    <name type="scientific">Paenibacillus swuensis</name>
    <dbReference type="NCBI Taxonomy" id="1178515"/>
    <lineage>
        <taxon>Bacteria</taxon>
        <taxon>Bacillati</taxon>
        <taxon>Bacillota</taxon>
        <taxon>Bacilli</taxon>
        <taxon>Bacillales</taxon>
        <taxon>Paenibacillaceae</taxon>
        <taxon>Paenibacillus</taxon>
    </lineage>
</organism>
<keyword evidence="2" id="KW-0238">DNA-binding</keyword>
<dbReference type="GO" id="GO:0000976">
    <property type="term" value="F:transcription cis-regulatory region binding"/>
    <property type="evidence" value="ECO:0007669"/>
    <property type="project" value="TreeGrafter"/>
</dbReference>
<dbReference type="InterPro" id="IPR018060">
    <property type="entry name" value="HTH_AraC"/>
</dbReference>
<dbReference type="Proteomes" id="UP000076927">
    <property type="component" value="Chromosome"/>
</dbReference>
<evidence type="ECO:0000256" key="3">
    <source>
        <dbReference type="ARBA" id="ARBA00023163"/>
    </source>
</evidence>
<dbReference type="Gene3D" id="1.10.10.60">
    <property type="entry name" value="Homeodomain-like"/>
    <property type="match status" value="1"/>
</dbReference>
<gene>
    <name evidence="5" type="ORF">SY83_21430</name>
</gene>
<protein>
    <submittedName>
        <fullName evidence="5">Transcriptional regulator</fullName>
    </submittedName>
</protein>
<evidence type="ECO:0000313" key="5">
    <source>
        <dbReference type="EMBL" id="ANE48415.1"/>
    </source>
</evidence>
<dbReference type="Pfam" id="PF12625">
    <property type="entry name" value="Arabinose_bd"/>
    <property type="match status" value="1"/>
</dbReference>
<keyword evidence="1" id="KW-0805">Transcription regulation</keyword>
<evidence type="ECO:0000256" key="1">
    <source>
        <dbReference type="ARBA" id="ARBA00023015"/>
    </source>
</evidence>
<dbReference type="GO" id="GO:0005829">
    <property type="term" value="C:cytosol"/>
    <property type="evidence" value="ECO:0007669"/>
    <property type="project" value="TreeGrafter"/>
</dbReference>
<keyword evidence="3" id="KW-0804">Transcription</keyword>
<accession>A0A172TMX5</accession>
<feature type="domain" description="HTH araC/xylS-type" evidence="4">
    <location>
        <begin position="235"/>
        <end position="333"/>
    </location>
</feature>
<dbReference type="InterPro" id="IPR009057">
    <property type="entry name" value="Homeodomain-like_sf"/>
</dbReference>
<dbReference type="STRING" id="1178515.SY83_21430"/>
<dbReference type="PANTHER" id="PTHR47894">
    <property type="entry name" value="HTH-TYPE TRANSCRIPTIONAL REGULATOR GADX"/>
    <property type="match status" value="1"/>
</dbReference>
<dbReference type="PANTHER" id="PTHR47894:SF1">
    <property type="entry name" value="HTH-TYPE TRANSCRIPTIONAL REGULATOR VQSM"/>
    <property type="match status" value="1"/>
</dbReference>
<sequence>MLRHGISISMVHPIMKSIMHKGYDPEQFCRYVSFDHELLRDVEYRILATELERLIYAAAEYTNDEHFGLHQGQITDVVDLGVLGYVMMHSGHVAQALEAYQRYNVLISSEFNLEWESQGDQLLLRFIMVTSSGRASRHCMEDMASSIYQFIVKMSGRRIPLHDVEFAHGAPDNLEPYRAVFGVIPKFECKENVLRMNRDVLDAPIVYSDPKMLRMFEGIAEETKAKLTRGSALSDQVFQWMLSCMPSTLPSLGQTADALRLSTRTLQAKLKEENTSYNDLATSVRKELAISYLSKPDHSVADVAYLLHYSEPSAFQNAFKKWTGVSPRQYRLMERA</sequence>
<dbReference type="EMBL" id="CP011388">
    <property type="protein sequence ID" value="ANE48415.1"/>
    <property type="molecule type" value="Genomic_DNA"/>
</dbReference>